<dbReference type="PANTHER" id="PTHR47320:SF1">
    <property type="entry name" value="BIFUNCTIONAL URIDYLYLTRANSFERASE_URIDYLYL-REMOVING ENZYME"/>
    <property type="match status" value="1"/>
</dbReference>
<comment type="caution">
    <text evidence="7">The sequence shown here is derived from an EMBL/GenBank/DDBJ whole genome shotgun (WGS) entry which is preliminary data.</text>
</comment>
<dbReference type="SUPFAM" id="SSF81301">
    <property type="entry name" value="Nucleotidyltransferase"/>
    <property type="match status" value="1"/>
</dbReference>
<dbReference type="InterPro" id="IPR013546">
    <property type="entry name" value="PII_UdlTrfase/GS_AdlTrfase"/>
</dbReference>
<dbReference type="CDD" id="cd05401">
    <property type="entry name" value="NT_GlnE_GlnD_like"/>
    <property type="match status" value="1"/>
</dbReference>
<feature type="domain" description="HD" evidence="6">
    <location>
        <begin position="422"/>
        <end position="536"/>
    </location>
</feature>
<keyword evidence="5" id="KW-0511">Multifunctional enzyme</keyword>
<evidence type="ECO:0000256" key="4">
    <source>
        <dbReference type="ARBA" id="ARBA00022842"/>
    </source>
</evidence>
<evidence type="ECO:0000313" key="8">
    <source>
        <dbReference type="Proteomes" id="UP000252770"/>
    </source>
</evidence>
<dbReference type="SUPFAM" id="SSF109604">
    <property type="entry name" value="HD-domain/PDEase-like"/>
    <property type="match status" value="1"/>
</dbReference>
<evidence type="ECO:0000256" key="3">
    <source>
        <dbReference type="ARBA" id="ARBA00022801"/>
    </source>
</evidence>
<name>A0A367YU94_9ACTN</name>
<dbReference type="InterPro" id="IPR043519">
    <property type="entry name" value="NT_sf"/>
</dbReference>
<dbReference type="InterPro" id="IPR010043">
    <property type="entry name" value="UTase/UR"/>
</dbReference>
<keyword evidence="2" id="KW-0548">Nucleotidyltransferase</keyword>
<dbReference type="InterPro" id="IPR003607">
    <property type="entry name" value="HD/PDEase_dom"/>
</dbReference>
<evidence type="ECO:0000313" key="7">
    <source>
        <dbReference type="EMBL" id="RCK69465.1"/>
    </source>
</evidence>
<gene>
    <name evidence="7" type="ORF">DT076_11345</name>
</gene>
<sequence length="580" mass="62643">MGLRDLRLQLAGARGLSTPGAGSALRTTLTDRTLDRLQQLWRQATEEHEHPIKVGSGTALACTGSLARGDGGPLSDLDLVLLHDGRSLSPADLAEVADRLWYPLWDSGVGLDHSVRSLAQCRAVASGDLAVAAAMLDLRPVAGDEALVAGVRKQLAEDWRAQSRKRLPELVEAVAARHEQAGDLSQSLQPDLKEARGGLRDMVVLRALTRSWLADRPHGAPDQAYSRLLDVRDALHLVTGRSRSILARQEQQPVAEVLGLADADELLTEVSRSARVVHQAVHTTMRAARQSQRARSRRIGPRRPQLEPLGEGLYLHDGEVVLGRGHDLDDPLLVLHAALAAATRQIPLAPATAANLAENGAPLPRPWPEEARRLLIRLLGSGDGLLEVWESLDQAGVVDAWLPCWAAVRSRPQRNSIHRHTVDRHLLETVLHAARQQHRHRPDLLLVAALLHDIGKIRGADDHSVVGAPIAARTALHLGFDADDAAVVELLVREHLTLVTLATTADPTDPATIEAGLRAVRHRVEVVDLLEALTEADARSVGAKAWSPWRATLLHSLTGHLRARLGGGDDGAEQHVGLAG</sequence>
<reference evidence="7 8" key="1">
    <citation type="submission" date="2018-07" db="EMBL/GenBank/DDBJ databases">
        <title>Desertimonas flava gen. nov. sp. nov.</title>
        <authorList>
            <person name="Liu S."/>
        </authorList>
    </citation>
    <scope>NUCLEOTIDE SEQUENCE [LARGE SCALE GENOMIC DNA]</scope>
    <source>
        <strain evidence="7 8">16Sb5-5</strain>
    </source>
</reference>
<dbReference type="SUPFAM" id="SSF81593">
    <property type="entry name" value="Nucleotidyltransferase substrate binding subunit/domain"/>
    <property type="match status" value="1"/>
</dbReference>
<evidence type="ECO:0000256" key="5">
    <source>
        <dbReference type="ARBA" id="ARBA00023268"/>
    </source>
</evidence>
<accession>A0A367YU94</accession>
<dbReference type="RefSeq" id="WP_114126783.1">
    <property type="nucleotide sequence ID" value="NZ_QOUI01000006.1"/>
</dbReference>
<evidence type="ECO:0000259" key="6">
    <source>
        <dbReference type="PROSITE" id="PS51831"/>
    </source>
</evidence>
<dbReference type="CDD" id="cd00077">
    <property type="entry name" value="HDc"/>
    <property type="match status" value="1"/>
</dbReference>
<dbReference type="Pfam" id="PF08335">
    <property type="entry name" value="GlnD_UR_UTase"/>
    <property type="match status" value="1"/>
</dbReference>
<dbReference type="Pfam" id="PF01966">
    <property type="entry name" value="HD"/>
    <property type="match status" value="1"/>
</dbReference>
<dbReference type="GO" id="GO:0008773">
    <property type="term" value="F:[protein-PII] uridylyltransferase activity"/>
    <property type="evidence" value="ECO:0007669"/>
    <property type="project" value="InterPro"/>
</dbReference>
<evidence type="ECO:0000256" key="2">
    <source>
        <dbReference type="ARBA" id="ARBA00022695"/>
    </source>
</evidence>
<keyword evidence="4" id="KW-0460">Magnesium</keyword>
<dbReference type="GO" id="GO:0016787">
    <property type="term" value="F:hydrolase activity"/>
    <property type="evidence" value="ECO:0007669"/>
    <property type="project" value="UniProtKB-KW"/>
</dbReference>
<dbReference type="Proteomes" id="UP000252770">
    <property type="component" value="Unassembled WGS sequence"/>
</dbReference>
<keyword evidence="3" id="KW-0378">Hydrolase</keyword>
<dbReference type="PANTHER" id="PTHR47320">
    <property type="entry name" value="BIFUNCTIONAL URIDYLYLTRANSFERASE/URIDYLYL-REMOVING ENZYME"/>
    <property type="match status" value="1"/>
</dbReference>
<protein>
    <submittedName>
        <fullName evidence="7">HD domain-containing protein</fullName>
    </submittedName>
</protein>
<proteinExistence type="predicted"/>
<dbReference type="EMBL" id="QOUI01000006">
    <property type="protein sequence ID" value="RCK69465.1"/>
    <property type="molecule type" value="Genomic_DNA"/>
</dbReference>
<dbReference type="SMART" id="SM00471">
    <property type="entry name" value="HDc"/>
    <property type="match status" value="1"/>
</dbReference>
<dbReference type="PROSITE" id="PS51831">
    <property type="entry name" value="HD"/>
    <property type="match status" value="1"/>
</dbReference>
<dbReference type="Gene3D" id="1.10.3090.10">
    <property type="entry name" value="cca-adding enzyme, domain 2"/>
    <property type="match status" value="1"/>
</dbReference>
<evidence type="ECO:0000256" key="1">
    <source>
        <dbReference type="ARBA" id="ARBA00022679"/>
    </source>
</evidence>
<dbReference type="InterPro" id="IPR006674">
    <property type="entry name" value="HD_domain"/>
</dbReference>
<organism evidence="7 8">
    <name type="scientific">Desertihabitans brevis</name>
    <dbReference type="NCBI Taxonomy" id="2268447"/>
    <lineage>
        <taxon>Bacteria</taxon>
        <taxon>Bacillati</taxon>
        <taxon>Actinomycetota</taxon>
        <taxon>Actinomycetes</taxon>
        <taxon>Propionibacteriales</taxon>
        <taxon>Propionibacteriaceae</taxon>
        <taxon>Desertihabitans</taxon>
    </lineage>
</organism>
<keyword evidence="8" id="KW-1185">Reference proteome</keyword>
<keyword evidence="1" id="KW-0808">Transferase</keyword>
<dbReference type="AlphaFoldDB" id="A0A367YU94"/>